<evidence type="ECO:0000313" key="2">
    <source>
        <dbReference type="EMBL" id="KAK7877792.1"/>
    </source>
</evidence>
<feature type="signal peptide" evidence="1">
    <location>
        <begin position="1"/>
        <end position="22"/>
    </location>
</feature>
<feature type="chain" id="PRO_5043441042" description="UPAR/Ly6 domain-containing protein" evidence="1">
    <location>
        <begin position="23"/>
        <end position="119"/>
    </location>
</feature>
<name>A0AAW0MD88_9GOBI</name>
<evidence type="ECO:0000256" key="1">
    <source>
        <dbReference type="SAM" id="SignalP"/>
    </source>
</evidence>
<dbReference type="AlphaFoldDB" id="A0AAW0MD88"/>
<organism evidence="2 3">
    <name type="scientific">Mugilogobius chulae</name>
    <name type="common">yellowstripe goby</name>
    <dbReference type="NCBI Taxonomy" id="88201"/>
    <lineage>
        <taxon>Eukaryota</taxon>
        <taxon>Metazoa</taxon>
        <taxon>Chordata</taxon>
        <taxon>Craniata</taxon>
        <taxon>Vertebrata</taxon>
        <taxon>Euteleostomi</taxon>
        <taxon>Actinopterygii</taxon>
        <taxon>Neopterygii</taxon>
        <taxon>Teleostei</taxon>
        <taxon>Neoteleostei</taxon>
        <taxon>Acanthomorphata</taxon>
        <taxon>Gobiaria</taxon>
        <taxon>Gobiiformes</taxon>
        <taxon>Gobioidei</taxon>
        <taxon>Gobiidae</taxon>
        <taxon>Gobionellinae</taxon>
        <taxon>Mugilogobius</taxon>
    </lineage>
</organism>
<dbReference type="SUPFAM" id="SSF57302">
    <property type="entry name" value="Snake toxin-like"/>
    <property type="match status" value="1"/>
</dbReference>
<keyword evidence="1" id="KW-0732">Signal</keyword>
<reference evidence="3" key="1">
    <citation type="submission" date="2024-04" db="EMBL/GenBank/DDBJ databases">
        <title>Salinicola lusitanus LLJ914,a marine bacterium isolated from the Okinawa Trough.</title>
        <authorList>
            <person name="Li J."/>
        </authorList>
    </citation>
    <scope>NUCLEOTIDE SEQUENCE [LARGE SCALE GENOMIC DNA]</scope>
</reference>
<comment type="caution">
    <text evidence="2">The sequence shown here is derived from an EMBL/GenBank/DDBJ whole genome shotgun (WGS) entry which is preliminary data.</text>
</comment>
<dbReference type="InterPro" id="IPR045860">
    <property type="entry name" value="Snake_toxin-like_sf"/>
</dbReference>
<accession>A0AAW0MD88</accession>
<evidence type="ECO:0000313" key="3">
    <source>
        <dbReference type="Proteomes" id="UP001460270"/>
    </source>
</evidence>
<proteinExistence type="predicted"/>
<dbReference type="GO" id="GO:0098552">
    <property type="term" value="C:side of membrane"/>
    <property type="evidence" value="ECO:0007669"/>
    <property type="project" value="UniProtKB-KW"/>
</dbReference>
<dbReference type="EMBL" id="JBBPFD010000673">
    <property type="protein sequence ID" value="KAK7877792.1"/>
    <property type="molecule type" value="Genomic_DNA"/>
</dbReference>
<keyword evidence="3" id="KW-1185">Reference proteome</keyword>
<protein>
    <recommendedName>
        <fullName evidence="4">UPAR/Ly6 domain-containing protein</fullName>
    </recommendedName>
</protein>
<dbReference type="Proteomes" id="UP001460270">
    <property type="component" value="Unassembled WGS sequence"/>
</dbReference>
<sequence>MMKMKLCVVLVLFCALLGPAGCIQCYSCQDYSGSCTKVSVFLRTTPASRSRPEVGGDTYRRCIKYSECDTTSLSFAYPNIASFTSRCCTYDLCNSAHSSSASALIGLLCSVLALWWTAY</sequence>
<gene>
    <name evidence="2" type="ORF">WMY93_031552</name>
</gene>
<dbReference type="Gene3D" id="2.10.60.10">
    <property type="entry name" value="CD59"/>
    <property type="match status" value="1"/>
</dbReference>
<evidence type="ECO:0008006" key="4">
    <source>
        <dbReference type="Google" id="ProtNLM"/>
    </source>
</evidence>